<dbReference type="Proteomes" id="UP000008066">
    <property type="component" value="Unassembled WGS sequence"/>
</dbReference>
<keyword evidence="4" id="KW-1185">Reference proteome</keyword>
<dbReference type="GO" id="GO:0015098">
    <property type="term" value="F:molybdate ion transmembrane transporter activity"/>
    <property type="evidence" value="ECO:0007669"/>
    <property type="project" value="InterPro"/>
</dbReference>
<keyword evidence="2" id="KW-0472">Membrane</keyword>
<dbReference type="AlphaFoldDB" id="G0SDL2"/>
<dbReference type="OrthoDB" id="5402974at2759"/>
<name>G0SDL2_CHATD</name>
<protein>
    <submittedName>
        <fullName evidence="3">Uncharacterized protein</fullName>
    </submittedName>
</protein>
<keyword evidence="2" id="KW-1133">Transmembrane helix</keyword>
<dbReference type="OMA" id="GSMPVCH"/>
<organism evidence="4">
    <name type="scientific">Chaetomium thermophilum (strain DSM 1495 / CBS 144.50 / IMI 039719)</name>
    <name type="common">Thermochaetoides thermophila</name>
    <dbReference type="NCBI Taxonomy" id="759272"/>
    <lineage>
        <taxon>Eukaryota</taxon>
        <taxon>Fungi</taxon>
        <taxon>Dikarya</taxon>
        <taxon>Ascomycota</taxon>
        <taxon>Pezizomycotina</taxon>
        <taxon>Sordariomycetes</taxon>
        <taxon>Sordariomycetidae</taxon>
        <taxon>Sordariales</taxon>
        <taxon>Chaetomiaceae</taxon>
        <taxon>Thermochaetoides</taxon>
    </lineage>
</organism>
<sequence length="473" mass="49339">MPHAEPSSLFSLIAFLADPTPEGGIAELARRARYNVRTLLSNPAGEISGALGDLGTLLPIMIAMTLQGAVDLPATLVSSGVWSVVAGGVFGVPVGVQPMKAIASTSLSHPLPLEIVTASGALVSLALLLLLATNLLPLLASSIPLPLIKGIQLGAALRLALSSANLILPLPWLPSFSLTGGFLNCRVAAAILFFAAFAGQRLAPRFPTTLALFLLAAAFTSPSPGEPQDSPKLQHRIIPPPNFISALTYTTALAQLPLTLLNSILAVTSLAETLYPPSPLTLLGLPPSEETWTPSAPSTTSLALSIALINPLTARWGAMPLCHGAGGLAAQYFFGARSGSAIILLGLVKLALGLWTAFIGPQGEYTVIAWLKGFPKSVLGVMVFLAGLELAKGCLPGEERPGVKDVEGERESWVVTMVTAVGGVAYKNDGVGFVMGLGIWVLQRGERWLRQKGEGRRGESEPLLVPGGFPEQE</sequence>
<evidence type="ECO:0000313" key="4">
    <source>
        <dbReference type="Proteomes" id="UP000008066"/>
    </source>
</evidence>
<dbReference type="PANTHER" id="PTHR31970:SF9">
    <property type="entry name" value="MOLYBDATE TRANSPORTER 2"/>
    <property type="match status" value="1"/>
</dbReference>
<feature type="region of interest" description="Disordered" evidence="1">
    <location>
        <begin position="453"/>
        <end position="473"/>
    </location>
</feature>
<dbReference type="InterPro" id="IPR031563">
    <property type="entry name" value="MOT1/MOT2"/>
</dbReference>
<keyword evidence="2" id="KW-0812">Transmembrane</keyword>
<evidence type="ECO:0000256" key="2">
    <source>
        <dbReference type="SAM" id="Phobius"/>
    </source>
</evidence>
<evidence type="ECO:0000313" key="3">
    <source>
        <dbReference type="EMBL" id="EGS18613.1"/>
    </source>
</evidence>
<feature type="transmembrane region" description="Helical" evidence="2">
    <location>
        <begin position="116"/>
        <end position="139"/>
    </location>
</feature>
<proteinExistence type="predicted"/>
<accession>G0SDL2</accession>
<evidence type="ECO:0000256" key="1">
    <source>
        <dbReference type="SAM" id="MobiDB-lite"/>
    </source>
</evidence>
<dbReference type="KEGG" id="cthr:CTHT_0052180"/>
<feature type="transmembrane region" description="Helical" evidence="2">
    <location>
        <begin position="76"/>
        <end position="96"/>
    </location>
</feature>
<feature type="transmembrane region" description="Helical" evidence="2">
    <location>
        <begin position="178"/>
        <end position="199"/>
    </location>
</feature>
<dbReference type="Pfam" id="PF16983">
    <property type="entry name" value="MFS_MOT1"/>
    <property type="match status" value="2"/>
</dbReference>
<dbReference type="PANTHER" id="PTHR31970">
    <property type="match status" value="1"/>
</dbReference>
<dbReference type="eggNOG" id="ENOG502QRGR">
    <property type="taxonomic scope" value="Eukaryota"/>
</dbReference>
<dbReference type="EMBL" id="GL988045">
    <property type="protein sequence ID" value="EGS18613.1"/>
    <property type="molecule type" value="Genomic_DNA"/>
</dbReference>
<gene>
    <name evidence="3" type="ORF">CTHT_0052180</name>
</gene>
<dbReference type="GeneID" id="18259256"/>
<dbReference type="HOGENOM" id="CLU_032158_1_1_1"/>
<feature type="transmembrane region" description="Helical" evidence="2">
    <location>
        <begin position="341"/>
        <end position="361"/>
    </location>
</feature>
<dbReference type="RefSeq" id="XP_006695558.1">
    <property type="nucleotide sequence ID" value="XM_006695495.1"/>
</dbReference>
<reference evidence="3 4" key="1">
    <citation type="journal article" date="2011" name="Cell">
        <title>Insight into structure and assembly of the nuclear pore complex by utilizing the genome of a eukaryotic thermophile.</title>
        <authorList>
            <person name="Amlacher S."/>
            <person name="Sarges P."/>
            <person name="Flemming D."/>
            <person name="van Noort V."/>
            <person name="Kunze R."/>
            <person name="Devos D.P."/>
            <person name="Arumugam M."/>
            <person name="Bork P."/>
            <person name="Hurt E."/>
        </authorList>
    </citation>
    <scope>NUCLEOTIDE SEQUENCE [LARGE SCALE GENOMIC DNA]</scope>
    <source>
        <strain evidence="4">DSM 1495 / CBS 144.50 / IMI 039719</strain>
    </source>
</reference>